<keyword evidence="2" id="KW-1185">Reference proteome</keyword>
<accession>A0ABN1E3F6</accession>
<evidence type="ECO:0000313" key="2">
    <source>
        <dbReference type="Proteomes" id="UP001500729"/>
    </source>
</evidence>
<comment type="caution">
    <text evidence="1">The sequence shown here is derived from an EMBL/GenBank/DDBJ whole genome shotgun (WGS) entry which is preliminary data.</text>
</comment>
<organism evidence="1 2">
    <name type="scientific">Saccharopolyspora erythraea</name>
    <name type="common">Streptomyces erythraeus</name>
    <dbReference type="NCBI Taxonomy" id="1836"/>
    <lineage>
        <taxon>Bacteria</taxon>
        <taxon>Bacillati</taxon>
        <taxon>Actinomycetota</taxon>
        <taxon>Actinomycetes</taxon>
        <taxon>Pseudonocardiales</taxon>
        <taxon>Pseudonocardiaceae</taxon>
        <taxon>Saccharopolyspora</taxon>
    </lineage>
</organism>
<evidence type="ECO:0000313" key="1">
    <source>
        <dbReference type="EMBL" id="GAA0557864.1"/>
    </source>
</evidence>
<dbReference type="EMBL" id="BAAAGS010000075">
    <property type="protein sequence ID" value="GAA0557864.1"/>
    <property type="molecule type" value="Genomic_DNA"/>
</dbReference>
<dbReference type="RefSeq" id="WP_011872938.1">
    <property type="nucleotide sequence ID" value="NZ_BAAAGS010000075.1"/>
</dbReference>
<proteinExistence type="predicted"/>
<reference evidence="1 2" key="1">
    <citation type="journal article" date="2019" name="Int. J. Syst. Evol. Microbiol.">
        <title>The Global Catalogue of Microorganisms (GCM) 10K type strain sequencing project: providing services to taxonomists for standard genome sequencing and annotation.</title>
        <authorList>
            <consortium name="The Broad Institute Genomics Platform"/>
            <consortium name="The Broad Institute Genome Sequencing Center for Infectious Disease"/>
            <person name="Wu L."/>
            <person name="Ma J."/>
        </authorList>
    </citation>
    <scope>NUCLEOTIDE SEQUENCE [LARGE SCALE GENOMIC DNA]</scope>
    <source>
        <strain evidence="1 2">JCM 10303</strain>
    </source>
</reference>
<protein>
    <submittedName>
        <fullName evidence="1">Uncharacterized protein</fullName>
    </submittedName>
</protein>
<gene>
    <name evidence="1" type="ORF">GCM10009533_64260</name>
</gene>
<name>A0ABN1E3F6_SACER</name>
<dbReference type="Proteomes" id="UP001500729">
    <property type="component" value="Unassembled WGS sequence"/>
</dbReference>
<sequence length="120" mass="13701">MPGQVEGTGYSVVPESLRGTTTAWEESRDRWLLLASRMETEFYMPDNAMGLLGREQNFPRTYNEARATIGRKLAEGADVLGGTSTDLDRVADEYEDRDYEYYKKFGYLNDEMDDRVSGSF</sequence>